<dbReference type="SUPFAM" id="SSF52467">
    <property type="entry name" value="DHS-like NAD/FAD-binding domain"/>
    <property type="match status" value="1"/>
</dbReference>
<dbReference type="AlphaFoldDB" id="A0A7J4XC73"/>
<sequence length="435" mass="50099">MKPAYKKLEFGSFAEIEVYKAFSSLIGSDETIEREKFMFAGGTRGYYADIVLPHGCKRLKMPPKTIVEIKGTLLFDTIHRYLEMYKTNKTDWGVSAFCIVYINSHVPDEFIAKYDNKDFRIISLNEILCSSDTNADTVEEFHEEWEDERDNLITKARDKFSIGKNTLFLGAGVSIDAGLPTWDELLKKMLHKYKRRKHNIGRGDYKRVEKVCAGSSIITARYIRTGLGVSTSDKEFDNMIHSILYKKVNQSQLINEITNMVVSNKVESVVTYNYDDLIEIELSKKGVPNFSVFGGNRALYGELPVYHVHGIVTMDAKSGIYSTPVLSEEDYHNIYKEAFHWSNIEQLHALDRTTCFFIGFSMSDPNLRRLLEISQSKGDGGKNHYVFLRRSNFSNDSNRDMENLTILKNMMNDLGLNVIWFKDFNELPQLLKRIY</sequence>
<comment type="caution">
    <text evidence="1">The sequence shown here is derived from an EMBL/GenBank/DDBJ whole genome shotgun (WGS) entry which is preliminary data.</text>
</comment>
<accession>A0A7J4XC73</accession>
<dbReference type="RefSeq" id="WP_021935603.1">
    <property type="nucleotide sequence ID" value="NZ_CP081899.1"/>
</dbReference>
<organism evidence="1 2">
    <name type="scientific">Bacteroides salyersiae</name>
    <dbReference type="NCBI Taxonomy" id="291644"/>
    <lineage>
        <taxon>Bacteria</taxon>
        <taxon>Pseudomonadati</taxon>
        <taxon>Bacteroidota</taxon>
        <taxon>Bacteroidia</taxon>
        <taxon>Bacteroidales</taxon>
        <taxon>Bacteroidaceae</taxon>
        <taxon>Bacteroides</taxon>
    </lineage>
</organism>
<evidence type="ECO:0008006" key="3">
    <source>
        <dbReference type="Google" id="ProtNLM"/>
    </source>
</evidence>
<gene>
    <name evidence="1" type="ORF">F3F73_23485</name>
</gene>
<evidence type="ECO:0000313" key="2">
    <source>
        <dbReference type="Proteomes" id="UP000422221"/>
    </source>
</evidence>
<protein>
    <recommendedName>
        <fullName evidence="3">SIR2-like domain-containing protein</fullName>
    </recommendedName>
</protein>
<proteinExistence type="predicted"/>
<dbReference type="Proteomes" id="UP000422221">
    <property type="component" value="Unassembled WGS sequence"/>
</dbReference>
<name>A0A7J4XC73_9BACE</name>
<dbReference type="Pfam" id="PF13289">
    <property type="entry name" value="SIR2_2"/>
    <property type="match status" value="1"/>
</dbReference>
<dbReference type="EMBL" id="VWMK01000049">
    <property type="protein sequence ID" value="KAA3756419.1"/>
    <property type="molecule type" value="Genomic_DNA"/>
</dbReference>
<reference evidence="1 2" key="1">
    <citation type="journal article" date="2019" name="Nat. Med.">
        <title>A library of human gut bacterial isolates paired with longitudinal multiomics data enables mechanistic microbiome research.</title>
        <authorList>
            <person name="Poyet M."/>
            <person name="Groussin M."/>
            <person name="Gibbons S.M."/>
            <person name="Avila-Pacheco J."/>
            <person name="Jiang X."/>
            <person name="Kearney S.M."/>
            <person name="Perrotta A.R."/>
            <person name="Berdy B."/>
            <person name="Zhao S."/>
            <person name="Lieberman T.D."/>
            <person name="Swanson P.K."/>
            <person name="Smith M."/>
            <person name="Roesemann S."/>
            <person name="Alexander J.E."/>
            <person name="Rich S.A."/>
            <person name="Livny J."/>
            <person name="Vlamakis H."/>
            <person name="Clish C."/>
            <person name="Bullock K."/>
            <person name="Deik A."/>
            <person name="Scott J."/>
            <person name="Pierce K.A."/>
            <person name="Xavier R.J."/>
            <person name="Alm E.J."/>
        </authorList>
    </citation>
    <scope>NUCLEOTIDE SEQUENCE [LARGE SCALE GENOMIC DNA]</scope>
    <source>
        <strain evidence="1 2">BIOML-A10</strain>
    </source>
</reference>
<evidence type="ECO:0000313" key="1">
    <source>
        <dbReference type="EMBL" id="KAA3756419.1"/>
    </source>
</evidence>
<dbReference type="InterPro" id="IPR029035">
    <property type="entry name" value="DHS-like_NAD/FAD-binding_dom"/>
</dbReference>